<accession>A0A6J4QVI7</accession>
<keyword evidence="1" id="KW-0812">Transmembrane</keyword>
<keyword evidence="1" id="KW-1133">Transmembrane helix</keyword>
<sequence>MRNGISYFFLTYRRDSPLPFLVGGTLIVAAVLPPYEYFRRLLFRC</sequence>
<name>A0A6J4QVI7_9ACTN</name>
<organism evidence="2">
    <name type="scientific">uncultured Rubrobacteraceae bacterium</name>
    <dbReference type="NCBI Taxonomy" id="349277"/>
    <lineage>
        <taxon>Bacteria</taxon>
        <taxon>Bacillati</taxon>
        <taxon>Actinomycetota</taxon>
        <taxon>Rubrobacteria</taxon>
        <taxon>Rubrobacterales</taxon>
        <taxon>Rubrobacteraceae</taxon>
        <taxon>environmental samples</taxon>
    </lineage>
</organism>
<feature type="transmembrane region" description="Helical" evidence="1">
    <location>
        <begin position="20"/>
        <end position="38"/>
    </location>
</feature>
<evidence type="ECO:0000256" key="1">
    <source>
        <dbReference type="SAM" id="Phobius"/>
    </source>
</evidence>
<gene>
    <name evidence="2" type="ORF">AVDCRST_MAG80-2235</name>
</gene>
<protein>
    <submittedName>
        <fullName evidence="2">Uncharacterized protein</fullName>
    </submittedName>
</protein>
<proteinExistence type="predicted"/>
<keyword evidence="1" id="KW-0472">Membrane</keyword>
<dbReference type="AlphaFoldDB" id="A0A6J4QVI7"/>
<reference evidence="2" key="1">
    <citation type="submission" date="2020-02" db="EMBL/GenBank/DDBJ databases">
        <authorList>
            <person name="Meier V. D."/>
        </authorList>
    </citation>
    <scope>NUCLEOTIDE SEQUENCE</scope>
    <source>
        <strain evidence="2">AVDCRST_MAG80</strain>
    </source>
</reference>
<dbReference type="EMBL" id="CADCVC010000195">
    <property type="protein sequence ID" value="CAA9450699.1"/>
    <property type="molecule type" value="Genomic_DNA"/>
</dbReference>
<evidence type="ECO:0000313" key="2">
    <source>
        <dbReference type="EMBL" id="CAA9450699.1"/>
    </source>
</evidence>